<dbReference type="AlphaFoldDB" id="A0AB39SZJ8"/>
<keyword evidence="2" id="KW-0813">Transport</keyword>
<evidence type="ECO:0000256" key="4">
    <source>
        <dbReference type="ARBA" id="ARBA00022840"/>
    </source>
</evidence>
<evidence type="ECO:0000313" key="8">
    <source>
        <dbReference type="EMBL" id="XDQ72341.1"/>
    </source>
</evidence>
<gene>
    <name evidence="8" type="ORF">AB5J54_18345</name>
</gene>
<dbReference type="GO" id="GO:0046677">
    <property type="term" value="P:response to antibiotic"/>
    <property type="evidence" value="ECO:0007669"/>
    <property type="project" value="UniProtKB-KW"/>
</dbReference>
<dbReference type="PANTHER" id="PTHR42711">
    <property type="entry name" value="ABC TRANSPORTER ATP-BINDING PROTEIN"/>
    <property type="match status" value="1"/>
</dbReference>
<keyword evidence="3" id="KW-0547">Nucleotide-binding</keyword>
<dbReference type="RefSeq" id="WP_369144989.1">
    <property type="nucleotide sequence ID" value="NZ_CP163444.1"/>
</dbReference>
<dbReference type="PROSITE" id="PS50893">
    <property type="entry name" value="ABC_TRANSPORTER_2"/>
    <property type="match status" value="1"/>
</dbReference>
<dbReference type="GO" id="GO:0016887">
    <property type="term" value="F:ATP hydrolysis activity"/>
    <property type="evidence" value="ECO:0007669"/>
    <property type="project" value="InterPro"/>
</dbReference>
<dbReference type="InterPro" id="IPR003593">
    <property type="entry name" value="AAA+_ATPase"/>
</dbReference>
<dbReference type="Pfam" id="PF00005">
    <property type="entry name" value="ABC_tran"/>
    <property type="match status" value="1"/>
</dbReference>
<dbReference type="Gene3D" id="3.40.50.300">
    <property type="entry name" value="P-loop containing nucleotide triphosphate hydrolases"/>
    <property type="match status" value="1"/>
</dbReference>
<sequence>MLAIEADALRRTYTGRTGWPRSRRTETEAVRGVTFEVAPGELFGLLGPNGAGKTTTIKMLNTLLLPTSGTARVFGHDVARDPVAVRRRIGYVFGGDRGLYDRLSALDNLRYFAELYGVPAREQKRRIAELLDLVGLLGREKERVEGYSRGMRQRLHIARGLLHRPDVLFLDEPSIGVDPVAARDLRRTVADLAAAGTTVLLTTHYMAEADELCDRIAVIAGGRIRALGTPDSLKSRVGDRDVLDIEAYGADEEVLDRIRRVPGVRGVSAEDRGTVQTVSVQTDRGAELHAPVLAALDGVRVGRVVSREPSLEDAYIAIVEEATASNASASNASASTATASTASASTATASTASASTTTASTTPVSSTEPDGVPA</sequence>
<keyword evidence="5" id="KW-0046">Antibiotic resistance</keyword>
<feature type="domain" description="ABC transporter" evidence="7">
    <location>
        <begin position="4"/>
        <end position="246"/>
    </location>
</feature>
<dbReference type="GO" id="GO:0005524">
    <property type="term" value="F:ATP binding"/>
    <property type="evidence" value="ECO:0007669"/>
    <property type="project" value="UniProtKB-KW"/>
</dbReference>
<organism evidence="8">
    <name type="scientific">Streptomyces sp. R44</name>
    <dbReference type="NCBI Taxonomy" id="3238633"/>
    <lineage>
        <taxon>Bacteria</taxon>
        <taxon>Bacillati</taxon>
        <taxon>Actinomycetota</taxon>
        <taxon>Actinomycetes</taxon>
        <taxon>Kitasatosporales</taxon>
        <taxon>Streptomycetaceae</taxon>
        <taxon>Streptomyces</taxon>
    </lineage>
</organism>
<evidence type="ECO:0000259" key="7">
    <source>
        <dbReference type="PROSITE" id="PS50893"/>
    </source>
</evidence>
<dbReference type="InterPro" id="IPR050763">
    <property type="entry name" value="ABC_transporter_ATP-binding"/>
</dbReference>
<dbReference type="InterPro" id="IPR003439">
    <property type="entry name" value="ABC_transporter-like_ATP-bd"/>
</dbReference>
<reference evidence="8" key="1">
    <citation type="submission" date="2024-07" db="EMBL/GenBank/DDBJ databases">
        <authorList>
            <person name="Yu S.T."/>
        </authorList>
    </citation>
    <scope>NUCLEOTIDE SEQUENCE</scope>
    <source>
        <strain evidence="8">R44</strain>
    </source>
</reference>
<accession>A0AB39SZJ8</accession>
<feature type="compositionally biased region" description="Low complexity" evidence="6">
    <location>
        <begin position="326"/>
        <end position="362"/>
    </location>
</feature>
<keyword evidence="4 8" id="KW-0067">ATP-binding</keyword>
<protein>
    <submittedName>
        <fullName evidence="8">ATP-binding cassette domain-containing protein</fullName>
    </submittedName>
</protein>
<name>A0AB39SZJ8_9ACTN</name>
<evidence type="ECO:0000256" key="2">
    <source>
        <dbReference type="ARBA" id="ARBA00022448"/>
    </source>
</evidence>
<feature type="region of interest" description="Disordered" evidence="6">
    <location>
        <begin position="326"/>
        <end position="374"/>
    </location>
</feature>
<evidence type="ECO:0000256" key="3">
    <source>
        <dbReference type="ARBA" id="ARBA00022741"/>
    </source>
</evidence>
<comment type="subcellular location">
    <subcellularLocation>
        <location evidence="1">Cell membrane</location>
        <topology evidence="1">Peripheral membrane protein</topology>
    </subcellularLocation>
</comment>
<dbReference type="PANTHER" id="PTHR42711:SF18">
    <property type="entry name" value="ABC TRANSPORTER, ATP-BINDING PROTEIN"/>
    <property type="match status" value="1"/>
</dbReference>
<dbReference type="InterPro" id="IPR027417">
    <property type="entry name" value="P-loop_NTPase"/>
</dbReference>
<dbReference type="SUPFAM" id="SSF52540">
    <property type="entry name" value="P-loop containing nucleoside triphosphate hydrolases"/>
    <property type="match status" value="1"/>
</dbReference>
<evidence type="ECO:0000256" key="6">
    <source>
        <dbReference type="SAM" id="MobiDB-lite"/>
    </source>
</evidence>
<proteinExistence type="predicted"/>
<dbReference type="GO" id="GO:0005886">
    <property type="term" value="C:plasma membrane"/>
    <property type="evidence" value="ECO:0007669"/>
    <property type="project" value="UniProtKB-SubCell"/>
</dbReference>
<evidence type="ECO:0000256" key="1">
    <source>
        <dbReference type="ARBA" id="ARBA00004202"/>
    </source>
</evidence>
<dbReference type="SMART" id="SM00382">
    <property type="entry name" value="AAA"/>
    <property type="match status" value="1"/>
</dbReference>
<evidence type="ECO:0000256" key="5">
    <source>
        <dbReference type="ARBA" id="ARBA00023251"/>
    </source>
</evidence>
<dbReference type="EMBL" id="CP163444">
    <property type="protein sequence ID" value="XDQ72341.1"/>
    <property type="molecule type" value="Genomic_DNA"/>
</dbReference>